<dbReference type="RefSeq" id="WP_166228428.1">
    <property type="nucleotide sequence ID" value="NZ_CP049989.1"/>
</dbReference>
<keyword evidence="2" id="KW-1185">Reference proteome</keyword>
<name>A0A6G8IJV7_9BURK</name>
<protein>
    <submittedName>
        <fullName evidence="1">Uncharacterized protein</fullName>
    </submittedName>
</protein>
<evidence type="ECO:0000313" key="1">
    <source>
        <dbReference type="EMBL" id="QIM53399.1"/>
    </source>
</evidence>
<proteinExistence type="predicted"/>
<dbReference type="KEGG" id="hcz:G9Q37_15165"/>
<sequence length="114" mass="12250">MQTALVGIDSLIHATGHPHPTAPALGSTDVQALRDDVREAIVAIYCDHDEQAARRVGHARWLLRESAGAGSLSSVHIEEAAFHLRQHHPWEALSALRLAGDALLAVQPLSGERS</sequence>
<dbReference type="EMBL" id="CP049989">
    <property type="protein sequence ID" value="QIM53399.1"/>
    <property type="molecule type" value="Genomic_DNA"/>
</dbReference>
<dbReference type="AlphaFoldDB" id="A0A6G8IJV7"/>
<dbReference type="Proteomes" id="UP000503162">
    <property type="component" value="Chromosome"/>
</dbReference>
<organism evidence="1 2">
    <name type="scientific">Hydrogenophaga crocea</name>
    <dbReference type="NCBI Taxonomy" id="2716225"/>
    <lineage>
        <taxon>Bacteria</taxon>
        <taxon>Pseudomonadati</taxon>
        <taxon>Pseudomonadota</taxon>
        <taxon>Betaproteobacteria</taxon>
        <taxon>Burkholderiales</taxon>
        <taxon>Comamonadaceae</taxon>
        <taxon>Hydrogenophaga</taxon>
    </lineage>
</organism>
<evidence type="ECO:0000313" key="2">
    <source>
        <dbReference type="Proteomes" id="UP000503162"/>
    </source>
</evidence>
<gene>
    <name evidence="1" type="ORF">G9Q37_15165</name>
</gene>
<accession>A0A6G8IJV7</accession>
<reference evidence="1 2" key="1">
    <citation type="submission" date="2020-03" db="EMBL/GenBank/DDBJ databases">
        <title>Hydrogenophaga sp. nov. isolated from cyanobacterial mat.</title>
        <authorList>
            <person name="Thorat V."/>
            <person name="Kirdat K."/>
            <person name="Tiwarekar B."/>
            <person name="Costa E.D."/>
            <person name="Yadav A."/>
        </authorList>
    </citation>
    <scope>NUCLEOTIDE SEQUENCE [LARGE SCALE GENOMIC DNA]</scope>
    <source>
        <strain evidence="1 2">BA0156</strain>
    </source>
</reference>